<feature type="non-terminal residue" evidence="2">
    <location>
        <position position="1"/>
    </location>
</feature>
<accession>A0A2M7TKC5</accession>
<organism evidence="2 3">
    <name type="scientific">candidate division WWE3 bacterium CG_4_10_14_0_2_um_filter_41_14</name>
    <dbReference type="NCBI Taxonomy" id="1975072"/>
    <lineage>
        <taxon>Bacteria</taxon>
        <taxon>Katanobacteria</taxon>
    </lineage>
</organism>
<feature type="domain" description="Peptidase S74" evidence="1">
    <location>
        <begin position="3"/>
        <end position="69"/>
    </location>
</feature>
<dbReference type="InterPro" id="IPR030392">
    <property type="entry name" value="S74_ICA"/>
</dbReference>
<reference evidence="3" key="1">
    <citation type="submission" date="2017-09" db="EMBL/GenBank/DDBJ databases">
        <title>Depth-based differentiation of microbial function through sediment-hosted aquifers and enrichment of novel symbionts in the deep terrestrial subsurface.</title>
        <authorList>
            <person name="Probst A.J."/>
            <person name="Ladd B."/>
            <person name="Jarett J.K."/>
            <person name="Geller-Mcgrath D.E."/>
            <person name="Sieber C.M.K."/>
            <person name="Emerson J.B."/>
            <person name="Anantharaman K."/>
            <person name="Thomas B.C."/>
            <person name="Malmstrom R."/>
            <person name="Stieglmeier M."/>
            <person name="Klingl A."/>
            <person name="Woyke T."/>
            <person name="Ryan C.M."/>
            <person name="Banfield J.F."/>
        </authorList>
    </citation>
    <scope>NUCLEOTIDE SEQUENCE [LARGE SCALE GENOMIC DNA]</scope>
</reference>
<dbReference type="AlphaFoldDB" id="A0A2M7TKC5"/>
<evidence type="ECO:0000259" key="1">
    <source>
        <dbReference type="PROSITE" id="PS51688"/>
    </source>
</evidence>
<feature type="non-terminal residue" evidence="2">
    <location>
        <position position="69"/>
    </location>
</feature>
<dbReference type="EMBL" id="PFNL01000059">
    <property type="protein sequence ID" value="PIZ47216.1"/>
    <property type="molecule type" value="Genomic_DNA"/>
</dbReference>
<evidence type="ECO:0000313" key="3">
    <source>
        <dbReference type="Proteomes" id="UP000228920"/>
    </source>
</evidence>
<dbReference type="PROSITE" id="PS51688">
    <property type="entry name" value="ICA"/>
    <property type="match status" value="1"/>
</dbReference>
<dbReference type="Proteomes" id="UP000228920">
    <property type="component" value="Unassembled WGS sequence"/>
</dbReference>
<comment type="caution">
    <text evidence="2">The sequence shown here is derived from an EMBL/GenBank/DDBJ whole genome shotgun (WGS) entry which is preliminary data.</text>
</comment>
<proteinExistence type="predicted"/>
<dbReference type="Pfam" id="PF13884">
    <property type="entry name" value="Peptidase_S74"/>
    <property type="match status" value="1"/>
</dbReference>
<name>A0A2M7TKC5_UNCKA</name>
<sequence>CSSDLNLKKNVENSAYGLDTIMALNPVEFNWKSEENSISKSLGFIAQDIEIVIPKLVSIDGNGNRELNT</sequence>
<evidence type="ECO:0000313" key="2">
    <source>
        <dbReference type="EMBL" id="PIZ47216.1"/>
    </source>
</evidence>
<protein>
    <recommendedName>
        <fullName evidence="1">Peptidase S74 domain-containing protein</fullName>
    </recommendedName>
</protein>
<gene>
    <name evidence="2" type="ORF">COY32_02080</name>
</gene>